<dbReference type="PANTHER" id="PTHR47649">
    <property type="entry name" value="RIBONUCLEASE D"/>
    <property type="match status" value="1"/>
</dbReference>
<feature type="compositionally biased region" description="Polar residues" evidence="1">
    <location>
        <begin position="1"/>
        <end position="11"/>
    </location>
</feature>
<dbReference type="Proteomes" id="UP000547528">
    <property type="component" value="Unassembled WGS sequence"/>
</dbReference>
<dbReference type="SUPFAM" id="SSF47819">
    <property type="entry name" value="HRDC-like"/>
    <property type="match status" value="1"/>
</dbReference>
<evidence type="ECO:0000256" key="1">
    <source>
        <dbReference type="SAM" id="MobiDB-lite"/>
    </source>
</evidence>
<dbReference type="InterPro" id="IPR002562">
    <property type="entry name" value="3'-5'_exonuclease_dom"/>
</dbReference>
<feature type="region of interest" description="Disordered" evidence="1">
    <location>
        <begin position="1"/>
        <end position="25"/>
    </location>
</feature>
<dbReference type="InterPro" id="IPR010997">
    <property type="entry name" value="HRDC-like_sf"/>
</dbReference>
<dbReference type="InterPro" id="IPR002121">
    <property type="entry name" value="HRDC_dom"/>
</dbReference>
<dbReference type="InterPro" id="IPR051086">
    <property type="entry name" value="RNase_D-like"/>
</dbReference>
<dbReference type="SMART" id="SM00341">
    <property type="entry name" value="HRDC"/>
    <property type="match status" value="1"/>
</dbReference>
<protein>
    <submittedName>
        <fullName evidence="3">Ribonuclease D</fullName>
        <ecNumber evidence="3">3.1.13.5</ecNumber>
    </submittedName>
</protein>
<dbReference type="EC" id="3.1.13.5" evidence="3"/>
<dbReference type="InterPro" id="IPR041605">
    <property type="entry name" value="Exo_C"/>
</dbReference>
<proteinExistence type="predicted"/>
<dbReference type="GO" id="GO:0033890">
    <property type="term" value="F:ribonuclease D activity"/>
    <property type="evidence" value="ECO:0007669"/>
    <property type="project" value="UniProtKB-EC"/>
</dbReference>
<organism evidence="3 4">
    <name type="scientific">Garicola koreensis</name>
    <dbReference type="NCBI Taxonomy" id="1262554"/>
    <lineage>
        <taxon>Bacteria</taxon>
        <taxon>Bacillati</taxon>
        <taxon>Actinomycetota</taxon>
        <taxon>Actinomycetes</taxon>
        <taxon>Micrococcales</taxon>
        <taxon>Micrococcaceae</taxon>
        <taxon>Garicola</taxon>
    </lineage>
</organism>
<reference evidence="3 4" key="1">
    <citation type="submission" date="2020-08" db="EMBL/GenBank/DDBJ databases">
        <title>Sequencing the genomes of 1000 actinobacteria strains.</title>
        <authorList>
            <person name="Klenk H.-P."/>
        </authorList>
    </citation>
    <scope>NUCLEOTIDE SEQUENCE [LARGE SCALE GENOMIC DNA]</scope>
    <source>
        <strain evidence="3 4">DSM 28238</strain>
    </source>
</reference>
<dbReference type="Gene3D" id="1.10.150.80">
    <property type="entry name" value="HRDC domain"/>
    <property type="match status" value="2"/>
</dbReference>
<feature type="domain" description="HRDC" evidence="2">
    <location>
        <begin position="231"/>
        <end position="311"/>
    </location>
</feature>
<dbReference type="Pfam" id="PF18305">
    <property type="entry name" value="DNA_pol_A_exoN"/>
    <property type="match status" value="1"/>
</dbReference>
<dbReference type="GO" id="GO:0003676">
    <property type="term" value="F:nucleic acid binding"/>
    <property type="evidence" value="ECO:0007669"/>
    <property type="project" value="InterPro"/>
</dbReference>
<gene>
    <name evidence="3" type="ORF">FHX47_000532</name>
</gene>
<dbReference type="InterPro" id="IPR036397">
    <property type="entry name" value="RNaseH_sf"/>
</dbReference>
<comment type="caution">
    <text evidence="3">The sequence shown here is derived from an EMBL/GenBank/DDBJ whole genome shotgun (WGS) entry which is preliminary data.</text>
</comment>
<evidence type="ECO:0000259" key="2">
    <source>
        <dbReference type="PROSITE" id="PS50967"/>
    </source>
</evidence>
<sequence>MAEQTDQTPPESQLRLLTEPDQGVPPVIETDRGLQRAAEALAAGTGPVAVDAERASGFRYGQRAFLVQLKRAGAGIWLIDPEPFDTLIPIQRALGEAEWILHAASQDLPCLAELGMHPHHLFDTELAARMTGLPRVGLGAVVEHLLGVRLAKEHSAADWSRRPLPQDWLRYASLDVELLIELRAQLKDLLDEQGKSEWAAEEFEHLRTLRPARTPKAERWRRTNGLSRLKSPQKLAVLRELWSARESLAEKKDIAPGRLLPDSALVAAADAQPRTVPQLLAVPGFHGRAAKREAPRWVRTVQTGAAAEDLPVRRVSSNAPPSPRSWKERSPLAFRQFRTAKARLAAHAEALHVMPETLLAPAVLKQLCWEQPAPINLDTVTQRLRQLQARQWQIQQTAAIITVALLEPDPLEEL</sequence>
<evidence type="ECO:0000313" key="4">
    <source>
        <dbReference type="Proteomes" id="UP000547528"/>
    </source>
</evidence>
<name>A0A7W5TU86_9MICC</name>
<dbReference type="InterPro" id="IPR044876">
    <property type="entry name" value="HRDC_dom_sf"/>
</dbReference>
<dbReference type="SMART" id="SM00474">
    <property type="entry name" value="35EXOc"/>
    <property type="match status" value="1"/>
</dbReference>
<dbReference type="GO" id="GO:0006139">
    <property type="term" value="P:nucleobase-containing compound metabolic process"/>
    <property type="evidence" value="ECO:0007669"/>
    <property type="project" value="InterPro"/>
</dbReference>
<dbReference type="InterPro" id="IPR012337">
    <property type="entry name" value="RNaseH-like_sf"/>
</dbReference>
<dbReference type="Pfam" id="PF01612">
    <property type="entry name" value="DNA_pol_A_exo1"/>
    <property type="match status" value="1"/>
</dbReference>
<keyword evidence="3" id="KW-0378">Hydrolase</keyword>
<dbReference type="GO" id="GO:0008408">
    <property type="term" value="F:3'-5' exonuclease activity"/>
    <property type="evidence" value="ECO:0007669"/>
    <property type="project" value="InterPro"/>
</dbReference>
<dbReference type="Gene3D" id="3.30.420.10">
    <property type="entry name" value="Ribonuclease H-like superfamily/Ribonuclease H"/>
    <property type="match status" value="1"/>
</dbReference>
<dbReference type="EMBL" id="JACIBT010000001">
    <property type="protein sequence ID" value="MBB3666939.1"/>
    <property type="molecule type" value="Genomic_DNA"/>
</dbReference>
<accession>A0A7W5TU86</accession>
<dbReference type="AlphaFoldDB" id="A0A7W5TU86"/>
<dbReference type="SUPFAM" id="SSF53098">
    <property type="entry name" value="Ribonuclease H-like"/>
    <property type="match status" value="1"/>
</dbReference>
<evidence type="ECO:0000313" key="3">
    <source>
        <dbReference type="EMBL" id="MBB3666939.1"/>
    </source>
</evidence>
<dbReference type="RefSeq" id="WP_183357322.1">
    <property type="nucleotide sequence ID" value="NZ_BAABKR010000001.1"/>
</dbReference>
<dbReference type="PROSITE" id="PS50967">
    <property type="entry name" value="HRDC"/>
    <property type="match status" value="1"/>
</dbReference>
<dbReference type="PANTHER" id="PTHR47649:SF1">
    <property type="entry name" value="RIBONUCLEASE D"/>
    <property type="match status" value="1"/>
</dbReference>
<keyword evidence="4" id="KW-1185">Reference proteome</keyword>
<dbReference type="GO" id="GO:0000166">
    <property type="term" value="F:nucleotide binding"/>
    <property type="evidence" value="ECO:0007669"/>
    <property type="project" value="InterPro"/>
</dbReference>
<dbReference type="CDD" id="cd06142">
    <property type="entry name" value="RNaseD_exo"/>
    <property type="match status" value="1"/>
</dbReference>
<dbReference type="Pfam" id="PF00570">
    <property type="entry name" value="HRDC"/>
    <property type="match status" value="1"/>
</dbReference>